<dbReference type="AlphaFoldDB" id="A0A212CXS0"/>
<dbReference type="Proteomes" id="UP000242450">
    <property type="component" value="Chromosome 11"/>
</dbReference>
<evidence type="ECO:0000313" key="3">
    <source>
        <dbReference type="Proteomes" id="UP000242450"/>
    </source>
</evidence>
<dbReference type="PANTHER" id="PTHR46055:SF1">
    <property type="entry name" value="NEURONAL PAS DOMAIN-CONTAINING PROTEIN 2"/>
    <property type="match status" value="1"/>
</dbReference>
<dbReference type="PANTHER" id="PTHR46055">
    <property type="entry name" value="CIRCADIAN LOCOMOTER OUTPUT CYCLES PROTEIN KAPUT"/>
    <property type="match status" value="1"/>
</dbReference>
<keyword evidence="3" id="KW-1185">Reference proteome</keyword>
<dbReference type="OrthoDB" id="9680261at2759"/>
<sequence>MFQTIKDQLEQRTRILQANIRWQQEELHKIQEQLCLVQDSNVQVMPLTGPAVPGLCASHRCVMCPNPPFQGSQDSLQGSLGCLTVPCLLNKLEPLPVNCK</sequence>
<gene>
    <name evidence="2" type="ORF">Celaphus_00005813</name>
</gene>
<protein>
    <submittedName>
        <fullName evidence="2">NPAS2</fullName>
    </submittedName>
</protein>
<evidence type="ECO:0000256" key="1">
    <source>
        <dbReference type="ARBA" id="ARBA00023242"/>
    </source>
</evidence>
<keyword evidence="1" id="KW-0539">Nucleus</keyword>
<reference evidence="2 3" key="1">
    <citation type="journal article" date="2018" name="Mol. Genet. Genomics">
        <title>The red deer Cervus elaphus genome CerEla1.0: sequencing, annotating, genes, and chromosomes.</title>
        <authorList>
            <person name="Bana N.A."/>
            <person name="Nyiri A."/>
            <person name="Nagy J."/>
            <person name="Frank K."/>
            <person name="Nagy T."/>
            <person name="Steger V."/>
            <person name="Schiller M."/>
            <person name="Lakatos P."/>
            <person name="Sugar L."/>
            <person name="Horn P."/>
            <person name="Barta E."/>
            <person name="Orosz L."/>
        </authorList>
    </citation>
    <scope>NUCLEOTIDE SEQUENCE [LARGE SCALE GENOMIC DNA]</scope>
    <source>
        <strain evidence="2">Hungarian</strain>
    </source>
</reference>
<name>A0A212CXS0_CEREH</name>
<dbReference type="GO" id="GO:0000981">
    <property type="term" value="F:DNA-binding transcription factor activity, RNA polymerase II-specific"/>
    <property type="evidence" value="ECO:0007669"/>
    <property type="project" value="InterPro"/>
</dbReference>
<organism evidence="2 3">
    <name type="scientific">Cervus elaphus hippelaphus</name>
    <name type="common">European red deer</name>
    <dbReference type="NCBI Taxonomy" id="46360"/>
    <lineage>
        <taxon>Eukaryota</taxon>
        <taxon>Metazoa</taxon>
        <taxon>Chordata</taxon>
        <taxon>Craniata</taxon>
        <taxon>Vertebrata</taxon>
        <taxon>Euteleostomi</taxon>
        <taxon>Mammalia</taxon>
        <taxon>Eutheria</taxon>
        <taxon>Laurasiatheria</taxon>
        <taxon>Artiodactyla</taxon>
        <taxon>Ruminantia</taxon>
        <taxon>Pecora</taxon>
        <taxon>Cervidae</taxon>
        <taxon>Cervinae</taxon>
        <taxon>Cervus</taxon>
    </lineage>
</organism>
<proteinExistence type="predicted"/>
<accession>A0A212CXS0</accession>
<dbReference type="GO" id="GO:0032922">
    <property type="term" value="P:circadian regulation of gene expression"/>
    <property type="evidence" value="ECO:0007669"/>
    <property type="project" value="InterPro"/>
</dbReference>
<dbReference type="GO" id="GO:1990513">
    <property type="term" value="C:CLOCK-BMAL transcription complex"/>
    <property type="evidence" value="ECO:0007669"/>
    <property type="project" value="TreeGrafter"/>
</dbReference>
<evidence type="ECO:0000313" key="2">
    <source>
        <dbReference type="EMBL" id="OWK10789.1"/>
    </source>
</evidence>
<comment type="caution">
    <text evidence="2">The sequence shown here is derived from an EMBL/GenBank/DDBJ whole genome shotgun (WGS) entry which is preliminary data.</text>
</comment>
<dbReference type="InterPro" id="IPR047230">
    <property type="entry name" value="CLOCK-like"/>
</dbReference>
<dbReference type="GO" id="GO:0000978">
    <property type="term" value="F:RNA polymerase II cis-regulatory region sequence-specific DNA binding"/>
    <property type="evidence" value="ECO:0007669"/>
    <property type="project" value="TreeGrafter"/>
</dbReference>
<dbReference type="EMBL" id="MKHE01000011">
    <property type="protein sequence ID" value="OWK10789.1"/>
    <property type="molecule type" value="Genomic_DNA"/>
</dbReference>